<gene>
    <name evidence="1" type="ORF">FCALED_LOCUS10835</name>
</gene>
<keyword evidence="2" id="KW-1185">Reference proteome</keyword>
<proteinExistence type="predicted"/>
<name>A0A9N9DT51_9GLOM</name>
<dbReference type="EMBL" id="CAJVPQ010004191">
    <property type="protein sequence ID" value="CAG8646432.1"/>
    <property type="molecule type" value="Genomic_DNA"/>
</dbReference>
<organism evidence="1 2">
    <name type="scientific">Funneliformis caledonium</name>
    <dbReference type="NCBI Taxonomy" id="1117310"/>
    <lineage>
        <taxon>Eukaryota</taxon>
        <taxon>Fungi</taxon>
        <taxon>Fungi incertae sedis</taxon>
        <taxon>Mucoromycota</taxon>
        <taxon>Glomeromycotina</taxon>
        <taxon>Glomeromycetes</taxon>
        <taxon>Glomerales</taxon>
        <taxon>Glomeraceae</taxon>
        <taxon>Funneliformis</taxon>
    </lineage>
</organism>
<protein>
    <submittedName>
        <fullName evidence="1">1767_t:CDS:1</fullName>
    </submittedName>
</protein>
<evidence type="ECO:0000313" key="2">
    <source>
        <dbReference type="Proteomes" id="UP000789570"/>
    </source>
</evidence>
<evidence type="ECO:0000313" key="1">
    <source>
        <dbReference type="EMBL" id="CAG8646432.1"/>
    </source>
</evidence>
<comment type="caution">
    <text evidence="1">The sequence shown here is derived from an EMBL/GenBank/DDBJ whole genome shotgun (WGS) entry which is preliminary data.</text>
</comment>
<dbReference type="Proteomes" id="UP000789570">
    <property type="component" value="Unassembled WGS sequence"/>
</dbReference>
<feature type="non-terminal residue" evidence="1">
    <location>
        <position position="1"/>
    </location>
</feature>
<reference evidence="1" key="1">
    <citation type="submission" date="2021-06" db="EMBL/GenBank/DDBJ databases">
        <authorList>
            <person name="Kallberg Y."/>
            <person name="Tangrot J."/>
            <person name="Rosling A."/>
        </authorList>
    </citation>
    <scope>NUCLEOTIDE SEQUENCE</scope>
    <source>
        <strain evidence="1">UK204</strain>
    </source>
</reference>
<accession>A0A9N9DT51</accession>
<sequence length="59" mass="6234">TASGTGAASATGAAFTKKGVKEKNLPSLRKNAPKTTDNKTILLTIILKVFVKEVDLYRG</sequence>
<dbReference type="AlphaFoldDB" id="A0A9N9DT51"/>